<dbReference type="Proteomes" id="UP000694571">
    <property type="component" value="Unplaced"/>
</dbReference>
<dbReference type="Ensembl" id="ENSSSCT00015031577.1">
    <property type="protein sequence ID" value="ENSSSCP00015012483.1"/>
    <property type="gene ID" value="ENSSSCG00015023834.1"/>
</dbReference>
<dbReference type="AlphaFoldDB" id="A0A8D0N2Q2"/>
<protein>
    <submittedName>
        <fullName evidence="2">Uncharacterized protein</fullName>
    </submittedName>
</protein>
<dbReference type="Proteomes" id="UP000694724">
    <property type="component" value="Unplaced"/>
</dbReference>
<accession>A0A8D0N2Q2</accession>
<evidence type="ECO:0000256" key="1">
    <source>
        <dbReference type="SAM" id="Phobius"/>
    </source>
</evidence>
<dbReference type="Ensembl" id="ENSSSCT00035049227.1">
    <property type="protein sequence ID" value="ENSSSCP00035019696.1"/>
    <property type="gene ID" value="ENSSSCG00035037131.1"/>
</dbReference>
<proteinExistence type="predicted"/>
<keyword evidence="1" id="KW-1133">Transmembrane helix</keyword>
<dbReference type="Ensembl" id="ENSSSCT00045015710.1">
    <property type="protein sequence ID" value="ENSSSCP00045010901.1"/>
    <property type="gene ID" value="ENSSSCG00045009274.1"/>
</dbReference>
<sequence length="142" mass="15606">MTVPHQSLISPNGWCVLPLLCRARQFHASLLGNSTCQGCWSPPFCAILMRSMQWWVGQCPRRCQRLDCGLQDTSSSLGPWANSIFCLIGPLELGTGFLCEGRNPKGDQALSILPASPKGLIQRVFYGAIAMTLLLLRLCPLM</sequence>
<keyword evidence="1" id="KW-0472">Membrane</keyword>
<name>A0A8D0N2Q2_PIG</name>
<keyword evidence="1" id="KW-0812">Transmembrane</keyword>
<dbReference type="Ensembl" id="ENSSSCT00055010827.1">
    <property type="protein sequence ID" value="ENSSSCP00055008563.1"/>
    <property type="gene ID" value="ENSSSCG00055005546.1"/>
</dbReference>
<reference evidence="2" key="1">
    <citation type="submission" date="2025-05" db="UniProtKB">
        <authorList>
            <consortium name="Ensembl"/>
        </authorList>
    </citation>
    <scope>IDENTIFICATION</scope>
</reference>
<dbReference type="Proteomes" id="UP000694728">
    <property type="component" value="Unplaced"/>
</dbReference>
<evidence type="ECO:0000313" key="3">
    <source>
        <dbReference type="Proteomes" id="UP000694726"/>
    </source>
</evidence>
<dbReference type="Proteomes" id="UP000694570">
    <property type="component" value="Unplaced"/>
</dbReference>
<dbReference type="Ensembl" id="ENSSSCT00025035177.1">
    <property type="protein sequence ID" value="ENSSSCP00025014668.1"/>
    <property type="gene ID" value="ENSSSCG00025026034.1"/>
</dbReference>
<dbReference type="Proteomes" id="UP000694727">
    <property type="component" value="Unplaced"/>
</dbReference>
<feature type="transmembrane region" description="Helical" evidence="1">
    <location>
        <begin position="120"/>
        <end position="139"/>
    </location>
</feature>
<evidence type="ECO:0000313" key="2">
    <source>
        <dbReference type="Ensembl" id="ENSSSCP00015012483.1"/>
    </source>
</evidence>
<dbReference type="Proteomes" id="UP000694725">
    <property type="component" value="Unplaced"/>
</dbReference>
<dbReference type="Ensembl" id="ENSSSCT00050069602.1">
    <property type="protein sequence ID" value="ENSSSCP00050029918.1"/>
    <property type="gene ID" value="ENSSSCG00050051118.1"/>
</dbReference>
<dbReference type="Proteomes" id="UP000694720">
    <property type="component" value="Unplaced"/>
</dbReference>
<dbReference type="Ensembl" id="ENSSSCT00065107495.1">
    <property type="protein sequence ID" value="ENSSSCP00065047938.1"/>
    <property type="gene ID" value="ENSSSCG00065077684.1"/>
</dbReference>
<dbReference type="Proteomes" id="UP000694726">
    <property type="component" value="Unplaced"/>
</dbReference>
<dbReference type="Ensembl" id="ENSSSCT00030000161.1">
    <property type="protein sequence ID" value="ENSSSCP00030000137.1"/>
    <property type="gene ID" value="ENSSSCG00030000081.1"/>
</dbReference>
<organism evidence="2 3">
    <name type="scientific">Sus scrofa</name>
    <name type="common">Pig</name>
    <dbReference type="NCBI Taxonomy" id="9823"/>
    <lineage>
        <taxon>Eukaryota</taxon>
        <taxon>Metazoa</taxon>
        <taxon>Chordata</taxon>
        <taxon>Craniata</taxon>
        <taxon>Vertebrata</taxon>
        <taxon>Euteleostomi</taxon>
        <taxon>Mammalia</taxon>
        <taxon>Eutheria</taxon>
        <taxon>Laurasiatheria</taxon>
        <taxon>Artiodactyla</taxon>
        <taxon>Suina</taxon>
        <taxon>Suidae</taxon>
        <taxon>Sus</taxon>
    </lineage>
</organism>